<name>A0A917FJ07_9BACL</name>
<dbReference type="AlphaFoldDB" id="A0A917FJ07"/>
<protein>
    <submittedName>
        <fullName evidence="2">Uncharacterized protein</fullName>
    </submittedName>
</protein>
<dbReference type="RefSeq" id="WP_189027040.1">
    <property type="nucleotide sequence ID" value="NZ_BMKR01000013.1"/>
</dbReference>
<feature type="transmembrane region" description="Helical" evidence="1">
    <location>
        <begin position="350"/>
        <end position="370"/>
    </location>
</feature>
<keyword evidence="3" id="KW-1185">Reference proteome</keyword>
<proteinExistence type="predicted"/>
<feature type="transmembrane region" description="Helical" evidence="1">
    <location>
        <begin position="23"/>
        <end position="43"/>
    </location>
</feature>
<reference evidence="2" key="2">
    <citation type="submission" date="2020-09" db="EMBL/GenBank/DDBJ databases">
        <authorList>
            <person name="Sun Q."/>
            <person name="Zhou Y."/>
        </authorList>
    </citation>
    <scope>NUCLEOTIDE SEQUENCE</scope>
    <source>
        <strain evidence="2">CGMCC 1.16134</strain>
    </source>
</reference>
<organism evidence="2 3">
    <name type="scientific">Paenibacillus albidus</name>
    <dbReference type="NCBI Taxonomy" id="2041023"/>
    <lineage>
        <taxon>Bacteria</taxon>
        <taxon>Bacillati</taxon>
        <taxon>Bacillota</taxon>
        <taxon>Bacilli</taxon>
        <taxon>Bacillales</taxon>
        <taxon>Paenibacillaceae</taxon>
        <taxon>Paenibacillus</taxon>
    </lineage>
</organism>
<keyword evidence="1" id="KW-0812">Transmembrane</keyword>
<feature type="transmembrane region" description="Helical" evidence="1">
    <location>
        <begin position="263"/>
        <end position="284"/>
    </location>
</feature>
<feature type="transmembrane region" description="Helical" evidence="1">
    <location>
        <begin position="151"/>
        <end position="175"/>
    </location>
</feature>
<gene>
    <name evidence="2" type="ORF">GCM10010912_35010</name>
</gene>
<feature type="transmembrane region" description="Helical" evidence="1">
    <location>
        <begin position="116"/>
        <end position="139"/>
    </location>
</feature>
<accession>A0A917FJ07</accession>
<sequence length="534" mass="58597">MSSALSVYFHLIKTNLIKQMRSYSFLLVIGISVFAGYACVPDASAGYEIFYIGGVRGIYNSAWLGGMAAMLTTMLLWLFGFFMLRSQISEDERLKVGPLIAAAPVRNLRYIVSKAAANFVVLLVIEAVLLLAFMAMQLLRGEDVQLQVGDYLAPLLYITVPSLFLLASLTVLFDVFPGFKGLLGNLLFFCLWIFASVLSIAAPNHWWDMFGISSILKGMAQGAAEHYPALSSLENSGSFGYYPVEGQIPTFDWQGVVWDQQLIFIRLVWIAAGSAIIVASSLLFRRFNSSGAAVSLHKLVISAQEQPLAGSSLPATGLNGPLKLSPAVKAKGLRWPGLLRSELKIMLKGLSLWWFLAAAALIAGCLFIPAEYLPSLLPFVMIWPIGVWSQMGMRDKHYFTRGLIASSCSPFAKWWTEWLAGVLIALLISSGAIIRFMLEAQGQAVWAWGAGILFVPTLALTLGTLSGSKKLFEVVYMLWWYLGPLNHIPELDFLGISEASPELYLGMTGLLIVISVIAQFFRTGNLSIRRGSSL</sequence>
<comment type="caution">
    <text evidence="2">The sequence shown here is derived from an EMBL/GenBank/DDBJ whole genome shotgun (WGS) entry which is preliminary data.</text>
</comment>
<feature type="transmembrane region" description="Helical" evidence="1">
    <location>
        <begin position="63"/>
        <end position="84"/>
    </location>
</feature>
<dbReference type="EMBL" id="BMKR01000013">
    <property type="protein sequence ID" value="GGF86726.1"/>
    <property type="molecule type" value="Genomic_DNA"/>
</dbReference>
<keyword evidence="1" id="KW-1133">Transmembrane helix</keyword>
<reference evidence="2" key="1">
    <citation type="journal article" date="2014" name="Int. J. Syst. Evol. Microbiol.">
        <title>Complete genome sequence of Corynebacterium casei LMG S-19264T (=DSM 44701T), isolated from a smear-ripened cheese.</title>
        <authorList>
            <consortium name="US DOE Joint Genome Institute (JGI-PGF)"/>
            <person name="Walter F."/>
            <person name="Albersmeier A."/>
            <person name="Kalinowski J."/>
            <person name="Ruckert C."/>
        </authorList>
    </citation>
    <scope>NUCLEOTIDE SEQUENCE</scope>
    <source>
        <strain evidence="2">CGMCC 1.16134</strain>
    </source>
</reference>
<evidence type="ECO:0000313" key="2">
    <source>
        <dbReference type="EMBL" id="GGF86726.1"/>
    </source>
</evidence>
<dbReference type="Proteomes" id="UP000637643">
    <property type="component" value="Unassembled WGS sequence"/>
</dbReference>
<feature type="transmembrane region" description="Helical" evidence="1">
    <location>
        <begin position="444"/>
        <end position="464"/>
    </location>
</feature>
<evidence type="ECO:0000256" key="1">
    <source>
        <dbReference type="SAM" id="Phobius"/>
    </source>
</evidence>
<feature type="transmembrane region" description="Helical" evidence="1">
    <location>
        <begin position="503"/>
        <end position="521"/>
    </location>
</feature>
<evidence type="ECO:0000313" key="3">
    <source>
        <dbReference type="Proteomes" id="UP000637643"/>
    </source>
</evidence>
<feature type="transmembrane region" description="Helical" evidence="1">
    <location>
        <begin position="182"/>
        <end position="202"/>
    </location>
</feature>
<keyword evidence="1" id="KW-0472">Membrane</keyword>
<feature type="transmembrane region" description="Helical" evidence="1">
    <location>
        <begin position="414"/>
        <end position="438"/>
    </location>
</feature>